<keyword evidence="3" id="KW-1185">Reference proteome</keyword>
<comment type="caution">
    <text evidence="2">The sequence shown here is derived from an EMBL/GenBank/DDBJ whole genome shotgun (WGS) entry which is preliminary data.</text>
</comment>
<evidence type="ECO:0000313" key="3">
    <source>
        <dbReference type="Proteomes" id="UP000005039"/>
    </source>
</evidence>
<dbReference type="PANTHER" id="PTHR43861:SF6">
    <property type="entry name" value="METHYLTRANSFERASE TYPE 11"/>
    <property type="match status" value="1"/>
</dbReference>
<dbReference type="PATRIC" id="fig|1095750.3.peg.1717"/>
<dbReference type="AlphaFoldDB" id="I0R779"/>
<dbReference type="Gene3D" id="3.40.50.150">
    <property type="entry name" value="Vaccinia Virus protein VP39"/>
    <property type="match status" value="1"/>
</dbReference>
<dbReference type="eggNOG" id="COG2227">
    <property type="taxonomic scope" value="Bacteria"/>
</dbReference>
<dbReference type="Pfam" id="PF08484">
    <property type="entry name" value="Methyltransf_14"/>
    <property type="match status" value="1"/>
</dbReference>
<dbReference type="CDD" id="cd02440">
    <property type="entry name" value="AdoMet_MTases"/>
    <property type="match status" value="1"/>
</dbReference>
<reference evidence="2 3" key="1">
    <citation type="submission" date="2012-03" db="EMBL/GenBank/DDBJ databases">
        <authorList>
            <person name="Durkin A.S."/>
            <person name="McCorrison J."/>
            <person name="Torralba M."/>
            <person name="Gillis M."/>
            <person name="Methe B."/>
            <person name="Sutton G."/>
            <person name="Nelson K.E."/>
        </authorList>
    </citation>
    <scope>NUCLEOTIDE SEQUENCE [LARGE SCALE GENOMIC DNA]</scope>
    <source>
        <strain evidence="2 3">F0468</strain>
    </source>
</reference>
<dbReference type="InterPro" id="IPR013691">
    <property type="entry name" value="MeTrfase_14"/>
</dbReference>
<dbReference type="Proteomes" id="UP000005039">
    <property type="component" value="Unassembled WGS sequence"/>
</dbReference>
<dbReference type="Gene3D" id="6.20.50.110">
    <property type="entry name" value="Methyltransferase, zinc-binding domain"/>
    <property type="match status" value="1"/>
</dbReference>
<evidence type="ECO:0000259" key="1">
    <source>
        <dbReference type="Pfam" id="PF08484"/>
    </source>
</evidence>
<organism evidence="2 3">
    <name type="scientific">Lachnoanaerobaculum saburreum F0468</name>
    <dbReference type="NCBI Taxonomy" id="1095750"/>
    <lineage>
        <taxon>Bacteria</taxon>
        <taxon>Bacillati</taxon>
        <taxon>Bacillota</taxon>
        <taxon>Clostridia</taxon>
        <taxon>Lachnospirales</taxon>
        <taxon>Lachnospiraceae</taxon>
        <taxon>Lachnoanaerobaculum</taxon>
    </lineage>
</organism>
<name>I0R779_9FIRM</name>
<feature type="domain" description="C-methyltransferase" evidence="1">
    <location>
        <begin position="264"/>
        <end position="357"/>
    </location>
</feature>
<evidence type="ECO:0000313" key="2">
    <source>
        <dbReference type="EMBL" id="EIC95537.1"/>
    </source>
</evidence>
<dbReference type="EMBL" id="AJGH01000080">
    <property type="protein sequence ID" value="EIC95537.1"/>
    <property type="molecule type" value="Genomic_DNA"/>
</dbReference>
<dbReference type="SUPFAM" id="SSF53335">
    <property type="entry name" value="S-adenosyl-L-methionine-dependent methyltransferases"/>
    <property type="match status" value="1"/>
</dbReference>
<dbReference type="Gene3D" id="3.40.50.720">
    <property type="entry name" value="NAD(P)-binding Rossmann-like Domain"/>
    <property type="match status" value="1"/>
</dbReference>
<dbReference type="Pfam" id="PF13489">
    <property type="entry name" value="Methyltransf_23"/>
    <property type="match status" value="1"/>
</dbReference>
<dbReference type="InterPro" id="IPR038576">
    <property type="entry name" value="Methyltransf_Zn-bd_dom_put_sf"/>
</dbReference>
<dbReference type="InterPro" id="IPR029063">
    <property type="entry name" value="SAM-dependent_MTases_sf"/>
</dbReference>
<protein>
    <submittedName>
        <fullName evidence="2">Methionine biosynthesis protein MetW-like protein</fullName>
    </submittedName>
</protein>
<sequence>MEKCMKKCISCNGSLHELMKIENMPASAQDIPHKGELYKDVGIEVVLCVCEDCNLVQLKNDAVHYYRDVIRAGGYSTTMEELRKSEYGHFIELASLKGKKIIEVGCGRGEFLGMLKGFPVEGYGTEHKKELVELAKSAGLRVDEDFPESEDHIFKDGPFDAFMSFNFLEHQPHPRTYLKAIYNNLVEGGYGLITVPSFEYILKQNSFYEIIPDHIAYYSFDSLTHLLNISGFEVIESKTVNRDTIEMIVKKRKLPDVGGIILRKTDIANEVLDTVKSYSKIAVWGASHQGFTLCSTTGIAKYVDCIIDSAPFKQGKFAPASHIGIISPDEARKRKLEAIIIVAPGYTNEIANIIKTTFDSDIDIYTLMTDKLKRL</sequence>
<proteinExistence type="predicted"/>
<accession>I0R779</accession>
<gene>
    <name evidence="2" type="ORF">HMPREF9970_1706</name>
</gene>
<dbReference type="PANTHER" id="PTHR43861">
    <property type="entry name" value="TRANS-ACONITATE 2-METHYLTRANSFERASE-RELATED"/>
    <property type="match status" value="1"/>
</dbReference>